<evidence type="ECO:0000256" key="1">
    <source>
        <dbReference type="ARBA" id="ARBA00022723"/>
    </source>
</evidence>
<evidence type="ECO:0000313" key="7">
    <source>
        <dbReference type="Proteomes" id="UP000501690"/>
    </source>
</evidence>
<protein>
    <recommendedName>
        <fullName evidence="5">GRF-type domain-containing protein</fullName>
    </recommendedName>
</protein>
<feature type="domain" description="GRF-type" evidence="5">
    <location>
        <begin position="38"/>
        <end position="84"/>
    </location>
</feature>
<organism evidence="6 7">
    <name type="scientific">Vigna unguiculata</name>
    <name type="common">Cowpea</name>
    <dbReference type="NCBI Taxonomy" id="3917"/>
    <lineage>
        <taxon>Eukaryota</taxon>
        <taxon>Viridiplantae</taxon>
        <taxon>Streptophyta</taxon>
        <taxon>Embryophyta</taxon>
        <taxon>Tracheophyta</taxon>
        <taxon>Spermatophyta</taxon>
        <taxon>Magnoliopsida</taxon>
        <taxon>eudicotyledons</taxon>
        <taxon>Gunneridae</taxon>
        <taxon>Pentapetalae</taxon>
        <taxon>rosids</taxon>
        <taxon>fabids</taxon>
        <taxon>Fabales</taxon>
        <taxon>Fabaceae</taxon>
        <taxon>Papilionoideae</taxon>
        <taxon>50 kb inversion clade</taxon>
        <taxon>NPAAA clade</taxon>
        <taxon>indigoferoid/millettioid clade</taxon>
        <taxon>Phaseoleae</taxon>
        <taxon>Vigna</taxon>
    </lineage>
</organism>
<dbReference type="Pfam" id="PF06839">
    <property type="entry name" value="Zn_ribbon_GRF"/>
    <property type="match status" value="1"/>
</dbReference>
<evidence type="ECO:0000256" key="2">
    <source>
        <dbReference type="ARBA" id="ARBA00022771"/>
    </source>
</evidence>
<proteinExistence type="predicted"/>
<name>A0A4D6LC64_VIGUN</name>
<dbReference type="Proteomes" id="UP000501690">
    <property type="component" value="Linkage Group LG3"/>
</dbReference>
<dbReference type="GO" id="GO:0008270">
    <property type="term" value="F:zinc ion binding"/>
    <property type="evidence" value="ECO:0007669"/>
    <property type="project" value="UniProtKB-KW"/>
</dbReference>
<evidence type="ECO:0000259" key="5">
    <source>
        <dbReference type="PROSITE" id="PS51999"/>
    </source>
</evidence>
<gene>
    <name evidence="6" type="ORF">DEO72_LG3g683</name>
</gene>
<dbReference type="EMBL" id="CP039347">
    <property type="protein sequence ID" value="QCD86162.1"/>
    <property type="molecule type" value="Genomic_DNA"/>
</dbReference>
<dbReference type="PROSITE" id="PS51999">
    <property type="entry name" value="ZF_GRF"/>
    <property type="match status" value="1"/>
</dbReference>
<evidence type="ECO:0000256" key="4">
    <source>
        <dbReference type="PROSITE-ProRule" id="PRU01343"/>
    </source>
</evidence>
<sequence length="288" mass="32530">MSRGQSSSSCSHNSWVMRNQRLSCNSGGCRGLGEAPTCNCGVATVLRMARTIKNGGRQFRGCSNFKCESEVSYGCNFFKWCIEDEDEQWRGWKIFLIVTVIIRITQLTYARVWISATFELVQSQSHDCGARCCVSKFLLALSKCLVLLFGYEKVAVARRTVARSDTLAQASLSRLSATCRSRLGSHSNSRSGERRSLKRERVGALVCCSSLSLGEELHLWVRSGLAQARRARLSERSQNLPWPLSLSRLSKSLQLKREHPSRLSEGFWLERDVLQVTLFFLTWFLLVV</sequence>
<keyword evidence="7" id="KW-1185">Reference proteome</keyword>
<keyword evidence="1" id="KW-0479">Metal-binding</keyword>
<reference evidence="6 7" key="1">
    <citation type="submission" date="2019-04" db="EMBL/GenBank/DDBJ databases">
        <title>An improved genome assembly and genetic linkage map for asparagus bean, Vigna unguiculata ssp. sesquipedialis.</title>
        <authorList>
            <person name="Xia Q."/>
            <person name="Zhang R."/>
            <person name="Dong Y."/>
        </authorList>
    </citation>
    <scope>NUCLEOTIDE SEQUENCE [LARGE SCALE GENOMIC DNA]</scope>
    <source>
        <tissue evidence="6">Leaf</tissue>
    </source>
</reference>
<evidence type="ECO:0000313" key="6">
    <source>
        <dbReference type="EMBL" id="QCD86162.1"/>
    </source>
</evidence>
<dbReference type="InterPro" id="IPR010666">
    <property type="entry name" value="Znf_GRF"/>
</dbReference>
<keyword evidence="2 4" id="KW-0863">Zinc-finger</keyword>
<evidence type="ECO:0000256" key="3">
    <source>
        <dbReference type="ARBA" id="ARBA00022833"/>
    </source>
</evidence>
<dbReference type="AlphaFoldDB" id="A0A4D6LC64"/>
<accession>A0A4D6LC64</accession>
<keyword evidence="3" id="KW-0862">Zinc</keyword>